<evidence type="ECO:0000313" key="9">
    <source>
        <dbReference type="Proteomes" id="UP000648239"/>
    </source>
</evidence>
<comment type="subunit">
    <text evidence="3">NDH-1 is composed of 14 different subunits. Subunits NuoB, C, D, E, F, and G constitute the peripheral sector of the complex.</text>
</comment>
<comment type="similarity">
    <text evidence="1 3 4">Belongs to the complex I 30 kDa subunit family.</text>
</comment>
<dbReference type="EMBL" id="JACXWD010000003">
    <property type="protein sequence ID" value="MBD3866833.1"/>
    <property type="molecule type" value="Genomic_DNA"/>
</dbReference>
<feature type="domain" description="NADH:ubiquinone oxidoreductase 30kDa subunit" evidence="7">
    <location>
        <begin position="46"/>
        <end position="169"/>
    </location>
</feature>
<comment type="subcellular location">
    <subcellularLocation>
        <location evidence="3">Cell membrane</location>
        <topology evidence="3">Peripheral membrane protein</topology>
        <orientation evidence="3">Cytoplasmic side</orientation>
    </subcellularLocation>
</comment>
<evidence type="ECO:0000256" key="4">
    <source>
        <dbReference type="RuleBase" id="RU003456"/>
    </source>
</evidence>
<dbReference type="InterPro" id="IPR037232">
    <property type="entry name" value="NADH_quin_OxRdtase_su_C/D-like"/>
</dbReference>
<dbReference type="AlphaFoldDB" id="A0A8J6XYV3"/>
<comment type="function">
    <text evidence="3">NDH-1 shuttles electrons from NADH, via FMN and iron-sulfur (Fe-S) centers, to quinones in the respiratory chain. The immediate electron acceptor for the enzyme in this species is believed to be ubiquinone. Couples the redox reaction to proton translocation (for every two electrons transferred, four hydrogen ions are translocated across the cytoplasmic membrane), and thus conserves the redox energy in a proton gradient.</text>
</comment>
<proteinExistence type="inferred from homology"/>
<name>A0A8J6XYV3_9BACT</name>
<dbReference type="GO" id="GO:0005886">
    <property type="term" value="C:plasma membrane"/>
    <property type="evidence" value="ECO:0007669"/>
    <property type="project" value="UniProtKB-SubCell"/>
</dbReference>
<evidence type="ECO:0000313" key="8">
    <source>
        <dbReference type="EMBL" id="MBD3866833.1"/>
    </source>
</evidence>
<dbReference type="Gene3D" id="3.30.460.80">
    <property type="entry name" value="NADH:ubiquinone oxidoreductase, 30kDa subunit"/>
    <property type="match status" value="1"/>
</dbReference>
<accession>A0A8J6XYV3</accession>
<dbReference type="Proteomes" id="UP000648239">
    <property type="component" value="Unassembled WGS sequence"/>
</dbReference>
<dbReference type="NCBIfam" id="TIGR01961">
    <property type="entry name" value="NuoC_fam"/>
    <property type="match status" value="1"/>
</dbReference>
<reference evidence="8 9" key="1">
    <citation type="submission" date="2020-08" db="EMBL/GenBank/DDBJ databases">
        <title>Acidobacteriota in marine sediments use diverse sulfur dissimilation pathways.</title>
        <authorList>
            <person name="Wasmund K."/>
        </authorList>
    </citation>
    <scope>NUCLEOTIDE SEQUENCE [LARGE SCALE GENOMIC DNA]</scope>
    <source>
        <strain evidence="8">MAG AM4</strain>
    </source>
</reference>
<dbReference type="InterPro" id="IPR010218">
    <property type="entry name" value="NADH_DH_suC"/>
</dbReference>
<dbReference type="HAMAP" id="MF_01357">
    <property type="entry name" value="NDH1_NuoC"/>
    <property type="match status" value="1"/>
</dbReference>
<organism evidence="8 9">
    <name type="scientific">Candidatus Polarisedimenticola svalbardensis</name>
    <dbReference type="NCBI Taxonomy" id="2886004"/>
    <lineage>
        <taxon>Bacteria</taxon>
        <taxon>Pseudomonadati</taxon>
        <taxon>Acidobacteriota</taxon>
        <taxon>Candidatus Polarisedimenticolia</taxon>
        <taxon>Candidatus Polarisedimenticolales</taxon>
        <taxon>Candidatus Polarisedimenticolaceae</taxon>
        <taxon>Candidatus Polarisedimenticola</taxon>
    </lineage>
</organism>
<comment type="caution">
    <text evidence="8">The sequence shown here is derived from an EMBL/GenBank/DDBJ whole genome shotgun (WGS) entry which is preliminary data.</text>
</comment>
<dbReference type="PANTHER" id="PTHR10884:SF14">
    <property type="entry name" value="NADH DEHYDROGENASE [UBIQUINONE] IRON-SULFUR PROTEIN 3, MITOCHONDRIAL"/>
    <property type="match status" value="1"/>
</dbReference>
<comment type="catalytic activity">
    <reaction evidence="3 5">
        <text>a quinone + NADH + 5 H(+)(in) = a quinol + NAD(+) + 4 H(+)(out)</text>
        <dbReference type="Rhea" id="RHEA:57888"/>
        <dbReference type="ChEBI" id="CHEBI:15378"/>
        <dbReference type="ChEBI" id="CHEBI:24646"/>
        <dbReference type="ChEBI" id="CHEBI:57540"/>
        <dbReference type="ChEBI" id="CHEBI:57945"/>
        <dbReference type="ChEBI" id="CHEBI:132124"/>
    </reaction>
</comment>
<dbReference type="Pfam" id="PF00329">
    <property type="entry name" value="Complex1_30kDa"/>
    <property type="match status" value="1"/>
</dbReference>
<dbReference type="InterPro" id="IPR020396">
    <property type="entry name" value="NADH_UbQ_OxRdtase_CS"/>
</dbReference>
<keyword evidence="3" id="KW-1003">Cell membrane</keyword>
<sequence length="195" mass="21892">MATTEPPEENGSVEQAPTSAALDRLLAAMPDAVVESEFQRGAPIARVAPARLLEVMTFLRDDPACRFELLSDLCGMDLGMVRPDGERFDVVYHLYSVEHSHVLTVKTAVADGTDAPSVTGIWLTANWHEREAFDMFGIGFAGHPDLRRILMPDEFDAFPLRKDFPLEGREKDHGYWRQPGDDDRYTYVAEPPEKK</sequence>
<dbReference type="InterPro" id="IPR001268">
    <property type="entry name" value="NADH_UbQ_OxRdtase_30kDa_su"/>
</dbReference>
<dbReference type="GO" id="GO:0050136">
    <property type="term" value="F:NADH dehydrogenase (quinone) (non-electrogenic) activity"/>
    <property type="evidence" value="ECO:0007669"/>
    <property type="project" value="UniProtKB-UniRule"/>
</dbReference>
<dbReference type="EC" id="7.1.1.-" evidence="3"/>
<keyword evidence="3" id="KW-0830">Ubiquinone</keyword>
<dbReference type="PANTHER" id="PTHR10884">
    <property type="entry name" value="NADH DEHYDROGENASE UBIQUINONE IRON-SULFUR PROTEIN 3"/>
    <property type="match status" value="1"/>
</dbReference>
<feature type="region of interest" description="Disordered" evidence="6">
    <location>
        <begin position="170"/>
        <end position="195"/>
    </location>
</feature>
<dbReference type="GO" id="GO:0008137">
    <property type="term" value="F:NADH dehydrogenase (ubiquinone) activity"/>
    <property type="evidence" value="ECO:0007669"/>
    <property type="project" value="InterPro"/>
</dbReference>
<evidence type="ECO:0000256" key="6">
    <source>
        <dbReference type="SAM" id="MobiDB-lite"/>
    </source>
</evidence>
<keyword evidence="3" id="KW-0472">Membrane</keyword>
<evidence type="ECO:0000259" key="7">
    <source>
        <dbReference type="Pfam" id="PF00329"/>
    </source>
</evidence>
<keyword evidence="3 5" id="KW-0874">Quinone</keyword>
<gene>
    <name evidence="3" type="primary">nuoC</name>
    <name evidence="8" type="ORF">IFK94_01810</name>
</gene>
<keyword evidence="3 4" id="KW-0520">NAD</keyword>
<dbReference type="GO" id="GO:0048038">
    <property type="term" value="F:quinone binding"/>
    <property type="evidence" value="ECO:0007669"/>
    <property type="project" value="UniProtKB-KW"/>
</dbReference>
<protein>
    <recommendedName>
        <fullName evidence="3">NADH-quinone oxidoreductase subunit C</fullName>
        <ecNumber evidence="3">7.1.1.-</ecNumber>
    </recommendedName>
    <alternativeName>
        <fullName evidence="3">NADH dehydrogenase I subunit C</fullName>
    </alternativeName>
    <alternativeName>
        <fullName evidence="3">NDH-1 subunit C</fullName>
    </alternativeName>
</protein>
<evidence type="ECO:0000256" key="1">
    <source>
        <dbReference type="ARBA" id="ARBA00007569"/>
    </source>
</evidence>
<evidence type="ECO:0000256" key="5">
    <source>
        <dbReference type="RuleBase" id="RU003582"/>
    </source>
</evidence>
<dbReference type="SUPFAM" id="SSF143243">
    <property type="entry name" value="Nqo5-like"/>
    <property type="match status" value="1"/>
</dbReference>
<evidence type="ECO:0000256" key="2">
    <source>
        <dbReference type="ARBA" id="ARBA00022448"/>
    </source>
</evidence>
<keyword evidence="2 3" id="KW-0813">Transport</keyword>
<evidence type="ECO:0000256" key="3">
    <source>
        <dbReference type="HAMAP-Rule" id="MF_01357"/>
    </source>
</evidence>
<keyword evidence="3 4" id="KW-1278">Translocase</keyword>
<dbReference type="PROSITE" id="PS00542">
    <property type="entry name" value="COMPLEX1_30K"/>
    <property type="match status" value="1"/>
</dbReference>